<evidence type="ECO:0000256" key="1">
    <source>
        <dbReference type="ARBA" id="ARBA00022801"/>
    </source>
</evidence>
<dbReference type="Gene3D" id="3.40.50.1110">
    <property type="entry name" value="SGNH hydrolase"/>
    <property type="match status" value="2"/>
</dbReference>
<dbReference type="InterPro" id="IPR039329">
    <property type="entry name" value="SIAE"/>
</dbReference>
<keyword evidence="1" id="KW-0378">Hydrolase</keyword>
<evidence type="ECO:0000256" key="2">
    <source>
        <dbReference type="SAM" id="SignalP"/>
    </source>
</evidence>
<dbReference type="EMBL" id="FNDO01000052">
    <property type="protein sequence ID" value="SDI53167.1"/>
    <property type="molecule type" value="Genomic_DNA"/>
</dbReference>
<feature type="domain" description="Sialate O-acetylesterase" evidence="3">
    <location>
        <begin position="105"/>
        <end position="226"/>
    </location>
</feature>
<feature type="chain" id="PRO_5010332423" evidence="2">
    <location>
        <begin position="22"/>
        <end position="640"/>
    </location>
</feature>
<dbReference type="SUPFAM" id="SSF52266">
    <property type="entry name" value="SGNH hydrolase"/>
    <property type="match status" value="1"/>
</dbReference>
<name>A0A1G8LCJ2_BACOV</name>
<dbReference type="AlphaFoldDB" id="A0A1G8LCJ2"/>
<sequence length="640" mass="72273">MMKKLLSLTVCLLFVLSQIMAQLSVPSFFSDHMVLQREKPINIWGTANAGERISVTLGNAKKSTRTDKNGKWSISLPPMQAGGPYTLSVKSPKQALSFTDILVGEVWICSGQSNMEFRLRSANHAIEEVAAANYPQIRSFNVIQEMGHTPKADLKGKWEVCSPVSASDFSAVGYFFVRELYQKLNIPIGFINSSWGGTDIETWMSMEVIDHFPKYEKSLARMRSSEFEEYIKHSDKVKKEFEQAIINEPGEKEKWYSENTSTENWKEHIVPSLWSNEELSGIDGVVWFTYQFSIPANCLGQDAELSLGTIDDDDITWINGHEVGRTIGYDLKRLYKIPAEVLKEQNTVTIKISDHRGGGGLYGPKDEVYLKVNNRIFPLCDNWKYKVAVSSAQYDYVEYGPNAFPSLLFNAMIHPLVGLGMKGVIWYQGENNAARANEYIDLFPALIKDWRNKWNNEFPFYWVQLASFMSPAKQPSESHWANLRAAQSKTLALPHTKQAVIIDIGEENDIHPRNKQDVGKRLALHALHNDYGYNSIVCTGPIFQSVKRIGDTLEITFDACEEQLVARNKYGYLSGFAIAGADGKYQWAQAKIENNKVIVWNKEIQQPISVRYAWGDNPDDANLYNAAGLPASPFEGHISL</sequence>
<evidence type="ECO:0000313" key="4">
    <source>
        <dbReference type="EMBL" id="SDI53167.1"/>
    </source>
</evidence>
<dbReference type="InterPro" id="IPR008979">
    <property type="entry name" value="Galactose-bd-like_sf"/>
</dbReference>
<organism evidence="4 5">
    <name type="scientific">Bacteroides ovatus</name>
    <dbReference type="NCBI Taxonomy" id="28116"/>
    <lineage>
        <taxon>Bacteria</taxon>
        <taxon>Pseudomonadati</taxon>
        <taxon>Bacteroidota</taxon>
        <taxon>Bacteroidia</taxon>
        <taxon>Bacteroidales</taxon>
        <taxon>Bacteroidaceae</taxon>
        <taxon>Bacteroides</taxon>
    </lineage>
</organism>
<dbReference type="SUPFAM" id="SSF49785">
    <property type="entry name" value="Galactose-binding domain-like"/>
    <property type="match status" value="1"/>
</dbReference>
<dbReference type="Proteomes" id="UP000181870">
    <property type="component" value="Unassembled WGS sequence"/>
</dbReference>
<dbReference type="PANTHER" id="PTHR22901:SF0">
    <property type="entry name" value="SIALATE O-ACETYLESTERASE"/>
    <property type="match status" value="1"/>
</dbReference>
<evidence type="ECO:0000313" key="5">
    <source>
        <dbReference type="Proteomes" id="UP000181870"/>
    </source>
</evidence>
<feature type="domain" description="Sialate O-acetylesterase" evidence="3">
    <location>
        <begin position="421"/>
        <end position="524"/>
    </location>
</feature>
<proteinExistence type="predicted"/>
<gene>
    <name evidence="4" type="ORF">SAMN05192582_105211</name>
</gene>
<accession>A0A1G8LCJ2</accession>
<feature type="signal peptide" evidence="2">
    <location>
        <begin position="1"/>
        <end position="21"/>
    </location>
</feature>
<evidence type="ECO:0000259" key="3">
    <source>
        <dbReference type="Pfam" id="PF03629"/>
    </source>
</evidence>
<dbReference type="Gene3D" id="2.60.40.10">
    <property type="entry name" value="Immunoglobulins"/>
    <property type="match status" value="1"/>
</dbReference>
<dbReference type="GO" id="GO:0005975">
    <property type="term" value="P:carbohydrate metabolic process"/>
    <property type="evidence" value="ECO:0007669"/>
    <property type="project" value="TreeGrafter"/>
</dbReference>
<reference evidence="5" key="1">
    <citation type="submission" date="2016-10" db="EMBL/GenBank/DDBJ databases">
        <authorList>
            <person name="Varghese N."/>
            <person name="Submissions S."/>
        </authorList>
    </citation>
    <scope>NUCLEOTIDE SEQUENCE [LARGE SCALE GENOMIC DNA]</scope>
    <source>
        <strain evidence="5">NLAE-zl-C57</strain>
    </source>
</reference>
<dbReference type="InterPro" id="IPR005181">
    <property type="entry name" value="SASA"/>
</dbReference>
<dbReference type="InterPro" id="IPR036514">
    <property type="entry name" value="SGNH_hydro_sf"/>
</dbReference>
<dbReference type="Pfam" id="PF03629">
    <property type="entry name" value="SASA"/>
    <property type="match status" value="2"/>
</dbReference>
<dbReference type="PANTHER" id="PTHR22901">
    <property type="entry name" value="SIALATE O-ACETYLESTERASE"/>
    <property type="match status" value="1"/>
</dbReference>
<keyword evidence="2" id="KW-0732">Signal</keyword>
<protein>
    <submittedName>
        <fullName evidence="4">Sialate O-acetylesterase</fullName>
    </submittedName>
</protein>
<dbReference type="InterPro" id="IPR013783">
    <property type="entry name" value="Ig-like_fold"/>
</dbReference>
<dbReference type="GO" id="GO:0001681">
    <property type="term" value="F:sialate O-acetylesterase activity"/>
    <property type="evidence" value="ECO:0007669"/>
    <property type="project" value="InterPro"/>
</dbReference>